<name>A0A1H6Q7K6_9GAMM</name>
<proteinExistence type="predicted"/>
<dbReference type="PANTHER" id="PTHR36919:SF3">
    <property type="entry name" value="BLL5882 PROTEIN"/>
    <property type="match status" value="1"/>
</dbReference>
<keyword evidence="4" id="KW-1185">Reference proteome</keyword>
<dbReference type="InterPro" id="IPR019223">
    <property type="entry name" value="DUF2147"/>
</dbReference>
<gene>
    <name evidence="3" type="ORF">SAMN04487997_0429</name>
</gene>
<dbReference type="Proteomes" id="UP000199420">
    <property type="component" value="Unassembled WGS sequence"/>
</dbReference>
<dbReference type="EMBL" id="FNYC01000001">
    <property type="protein sequence ID" value="SEI39779.1"/>
    <property type="molecule type" value="Genomic_DNA"/>
</dbReference>
<dbReference type="PANTHER" id="PTHR36919">
    <property type="entry name" value="BLR1215 PROTEIN"/>
    <property type="match status" value="1"/>
</dbReference>
<dbReference type="Gene3D" id="2.40.128.520">
    <property type="match status" value="1"/>
</dbReference>
<feature type="domain" description="DUF2147" evidence="2">
    <location>
        <begin position="29"/>
        <end position="146"/>
    </location>
</feature>
<keyword evidence="1" id="KW-0732">Signal</keyword>
<dbReference type="AlphaFoldDB" id="A0A1H6Q7K6"/>
<feature type="signal peptide" evidence="1">
    <location>
        <begin position="1"/>
        <end position="22"/>
    </location>
</feature>
<dbReference type="STRING" id="529704.SAMN02927913_0344"/>
<reference evidence="3 4" key="1">
    <citation type="submission" date="2016-10" db="EMBL/GenBank/DDBJ databases">
        <authorList>
            <person name="de Groot N.N."/>
        </authorList>
    </citation>
    <scope>NUCLEOTIDE SEQUENCE [LARGE SCALE GENOMIC DNA]</scope>
    <source>
        <strain evidence="3 4">DSM 26515</strain>
    </source>
</reference>
<protein>
    <submittedName>
        <fullName evidence="3">Uncharacterized conserved protein, DUF2147 family</fullName>
    </submittedName>
</protein>
<dbReference type="OrthoDB" id="9814399at2"/>
<sequence>MKPLFRLALFTGLLLGSAAAYAANDTPVGTWKTIDDTTGKPKSIVQITEQNGELQAKVLKVLQSDEGPHPLCRKCDGERKDKPVEGMTIMWGVTRDGDVWDGGKILDPHNGKTYKVKLSMLEGGQKLDVHGYIGFALLGRSQVWERQE</sequence>
<evidence type="ECO:0000313" key="3">
    <source>
        <dbReference type="EMBL" id="SEI39779.1"/>
    </source>
</evidence>
<evidence type="ECO:0000313" key="4">
    <source>
        <dbReference type="Proteomes" id="UP000199420"/>
    </source>
</evidence>
<dbReference type="RefSeq" id="WP_091332925.1">
    <property type="nucleotide sequence ID" value="NZ_FNYC01000001.1"/>
</dbReference>
<evidence type="ECO:0000259" key="2">
    <source>
        <dbReference type="Pfam" id="PF09917"/>
    </source>
</evidence>
<evidence type="ECO:0000256" key="1">
    <source>
        <dbReference type="SAM" id="SignalP"/>
    </source>
</evidence>
<organism evidence="3 4">
    <name type="scientific">Frateuria terrea</name>
    <dbReference type="NCBI Taxonomy" id="529704"/>
    <lineage>
        <taxon>Bacteria</taxon>
        <taxon>Pseudomonadati</taxon>
        <taxon>Pseudomonadota</taxon>
        <taxon>Gammaproteobacteria</taxon>
        <taxon>Lysobacterales</taxon>
        <taxon>Rhodanobacteraceae</taxon>
        <taxon>Frateuria</taxon>
    </lineage>
</organism>
<dbReference type="Pfam" id="PF09917">
    <property type="entry name" value="DUF2147"/>
    <property type="match status" value="1"/>
</dbReference>
<feature type="chain" id="PRO_5011564894" evidence="1">
    <location>
        <begin position="23"/>
        <end position="148"/>
    </location>
</feature>
<accession>A0A1H6Q7K6</accession>